<proteinExistence type="predicted"/>
<protein>
    <recommendedName>
        <fullName evidence="2">DUF2971 domain-containing protein</fullName>
    </recommendedName>
</protein>
<accession>A0A6N2SQ54</accession>
<sequence length="275" mass="31611">MNQCTDFLYHYTSIETLALILSNRTFRLNSLDQMDDLQEKETSDIKNIGQFCYISSWTDDETESIPMWKMYSSLDSGVRIKLKTNPFKLFENTPESIKEVSVLPVTDESNGVYLKSIIPIADMMKKGYICPAAMSNSILHKVEYTSDPSKLYPKLVTYEGDKFSISLGTLGIHKNIHWEFQHEWRYILQFYPVNINQDPNILPTSVQIMANKILHGLEKQPFPFYDLQLDDVAFSEMEITLSLRISAGYRLIVNSLIEKYNPSALIHNSSLLGLI</sequence>
<evidence type="ECO:0000313" key="1">
    <source>
        <dbReference type="EMBL" id="VYS95294.1"/>
    </source>
</evidence>
<organism evidence="1">
    <name type="scientific">Blautia glucerasea</name>
    <dbReference type="NCBI Taxonomy" id="536633"/>
    <lineage>
        <taxon>Bacteria</taxon>
        <taxon>Bacillati</taxon>
        <taxon>Bacillota</taxon>
        <taxon>Clostridia</taxon>
        <taxon>Lachnospirales</taxon>
        <taxon>Lachnospiraceae</taxon>
        <taxon>Blautia</taxon>
    </lineage>
</organism>
<gene>
    <name evidence="1" type="ORF">BGLFYP119_01238</name>
</gene>
<dbReference type="EMBL" id="CACRST010000011">
    <property type="protein sequence ID" value="VYS95294.1"/>
    <property type="molecule type" value="Genomic_DNA"/>
</dbReference>
<name>A0A6N2SQ54_9FIRM</name>
<evidence type="ECO:0008006" key="2">
    <source>
        <dbReference type="Google" id="ProtNLM"/>
    </source>
</evidence>
<dbReference type="AlphaFoldDB" id="A0A6N2SQ54"/>
<reference evidence="1" key="1">
    <citation type="submission" date="2019-11" db="EMBL/GenBank/DDBJ databases">
        <authorList>
            <person name="Feng L."/>
        </authorList>
    </citation>
    <scope>NUCLEOTIDE SEQUENCE</scope>
    <source>
        <strain evidence="1">BgluceraseaLFYP119</strain>
    </source>
</reference>
<dbReference type="RefSeq" id="WP_412110007.1">
    <property type="nucleotide sequence ID" value="NZ_CACRST010000011.1"/>
</dbReference>